<dbReference type="Proteomes" id="UP000789920">
    <property type="component" value="Unassembled WGS sequence"/>
</dbReference>
<sequence length="179" mass="21368">MIQTFMTYIPTQQSYSDENIKNFITLKEGKPNLTNDYKLIKLLEGYENDIPELKITDKDAREKVQIKLNLEKILRKTQETKVMILLENSASNKCYGANMEKLVQIKKSIKKELQHFEDKKGNKIPRVKLCFDTQYYFAARASRFIKDYKKVLDKYEKEIYLIHINNVMKERKFQQQNRA</sequence>
<keyword evidence="2" id="KW-1185">Reference proteome</keyword>
<gene>
    <name evidence="1" type="ORF">RPERSI_LOCUS15930</name>
</gene>
<comment type="caution">
    <text evidence="1">The sequence shown here is derived from an EMBL/GenBank/DDBJ whole genome shotgun (WGS) entry which is preliminary data.</text>
</comment>
<accession>A0ACA9QWP9</accession>
<name>A0ACA9QWP9_9GLOM</name>
<reference evidence="1" key="1">
    <citation type="submission" date="2021-06" db="EMBL/GenBank/DDBJ databases">
        <authorList>
            <person name="Kallberg Y."/>
            <person name="Tangrot J."/>
            <person name="Rosling A."/>
        </authorList>
    </citation>
    <scope>NUCLEOTIDE SEQUENCE</scope>
    <source>
        <strain evidence="1">MA461A</strain>
    </source>
</reference>
<protein>
    <submittedName>
        <fullName evidence="1">7532_t:CDS:1</fullName>
    </submittedName>
</protein>
<dbReference type="EMBL" id="CAJVQC010038802">
    <property type="protein sequence ID" value="CAG8767039.1"/>
    <property type="molecule type" value="Genomic_DNA"/>
</dbReference>
<proteinExistence type="predicted"/>
<evidence type="ECO:0000313" key="1">
    <source>
        <dbReference type="EMBL" id="CAG8767039.1"/>
    </source>
</evidence>
<evidence type="ECO:0000313" key="2">
    <source>
        <dbReference type="Proteomes" id="UP000789920"/>
    </source>
</evidence>
<organism evidence="1 2">
    <name type="scientific">Racocetra persica</name>
    <dbReference type="NCBI Taxonomy" id="160502"/>
    <lineage>
        <taxon>Eukaryota</taxon>
        <taxon>Fungi</taxon>
        <taxon>Fungi incertae sedis</taxon>
        <taxon>Mucoromycota</taxon>
        <taxon>Glomeromycotina</taxon>
        <taxon>Glomeromycetes</taxon>
        <taxon>Diversisporales</taxon>
        <taxon>Gigasporaceae</taxon>
        <taxon>Racocetra</taxon>
    </lineage>
</organism>